<accession>A0A514Z965</accession>
<evidence type="ECO:0000313" key="2">
    <source>
        <dbReference type="Proteomes" id="UP000315128"/>
    </source>
</evidence>
<reference evidence="1 2" key="1">
    <citation type="submission" date="2019-07" db="EMBL/GenBank/DDBJ databases">
        <title>Genome sequencing of KACC 19320.</title>
        <authorList>
            <person name="Heo J."/>
            <person name="Kim S.-J."/>
            <person name="Kim J.-S."/>
            <person name="Hong S.-B."/>
            <person name="Kwon S.-W."/>
        </authorList>
    </citation>
    <scope>NUCLEOTIDE SEQUENCE [LARGE SCALE GENOMIC DNA]</scope>
    <source>
        <strain evidence="1 2">KACC 19320</strain>
    </source>
</reference>
<organism evidence="1 2">
    <name type="scientific">Lactococcus protaetiae</name>
    <dbReference type="NCBI Taxonomy" id="2592653"/>
    <lineage>
        <taxon>Bacteria</taxon>
        <taxon>Bacillati</taxon>
        <taxon>Bacillota</taxon>
        <taxon>Bacilli</taxon>
        <taxon>Lactobacillales</taxon>
        <taxon>Streptococcaceae</taxon>
        <taxon>Lactococcus</taxon>
    </lineage>
</organism>
<dbReference type="AlphaFoldDB" id="A0A514Z965"/>
<name>A0A514Z965_9LACT</name>
<gene>
    <name evidence="1" type="ORF">FLP15_08080</name>
</gene>
<sequence>MNFGYYVDFAIRLASLLAEREPFRLGALARRTNASIVVSSADLRIEDKCSMDTCGMESGAGRTSKRYGYSIKFHRSARFWTSFV</sequence>
<keyword evidence="2" id="KW-1185">Reference proteome</keyword>
<dbReference type="KEGG" id="lack:FLP15_08080"/>
<dbReference type="EMBL" id="CP041356">
    <property type="protein sequence ID" value="QDK71114.1"/>
    <property type="molecule type" value="Genomic_DNA"/>
</dbReference>
<protein>
    <submittedName>
        <fullName evidence="1">Uncharacterized protein</fullName>
    </submittedName>
</protein>
<proteinExistence type="predicted"/>
<dbReference type="RefSeq" id="WP_142766680.1">
    <property type="nucleotide sequence ID" value="NZ_CP041356.1"/>
</dbReference>
<evidence type="ECO:0000313" key="1">
    <source>
        <dbReference type="EMBL" id="QDK71114.1"/>
    </source>
</evidence>
<dbReference type="Proteomes" id="UP000315128">
    <property type="component" value="Chromosome"/>
</dbReference>